<feature type="region of interest" description="Disordered" evidence="1">
    <location>
        <begin position="172"/>
        <end position="196"/>
    </location>
</feature>
<evidence type="ECO:0000313" key="3">
    <source>
        <dbReference type="Proteomes" id="UP000295525"/>
    </source>
</evidence>
<dbReference type="OrthoDB" id="8910510at2"/>
<accession>A0A4V6NZN8</accession>
<gene>
    <name evidence="2" type="ORF">EDC26_10396</name>
</gene>
<name>A0A4V6NZN8_9BURK</name>
<comment type="caution">
    <text evidence="2">The sequence shown here is derived from an EMBL/GenBank/DDBJ whole genome shotgun (WGS) entry which is preliminary data.</text>
</comment>
<keyword evidence="3" id="KW-1185">Reference proteome</keyword>
<reference evidence="2 3" key="1">
    <citation type="submission" date="2019-03" db="EMBL/GenBank/DDBJ databases">
        <title>Genomic Encyclopedia of Type Strains, Phase IV (KMG-IV): sequencing the most valuable type-strain genomes for metagenomic binning, comparative biology and taxonomic classification.</title>
        <authorList>
            <person name="Goeker M."/>
        </authorList>
    </citation>
    <scope>NUCLEOTIDE SEQUENCE [LARGE SCALE GENOMIC DNA]</scope>
    <source>
        <strain evidence="2 3">DSM 24591</strain>
    </source>
</reference>
<dbReference type="Proteomes" id="UP000295525">
    <property type="component" value="Unassembled WGS sequence"/>
</dbReference>
<evidence type="ECO:0000256" key="1">
    <source>
        <dbReference type="SAM" id="MobiDB-lite"/>
    </source>
</evidence>
<organism evidence="2 3">
    <name type="scientific">Paralcaligenes ureilyticus</name>
    <dbReference type="NCBI Taxonomy" id="627131"/>
    <lineage>
        <taxon>Bacteria</taxon>
        <taxon>Pseudomonadati</taxon>
        <taxon>Pseudomonadota</taxon>
        <taxon>Betaproteobacteria</taxon>
        <taxon>Burkholderiales</taxon>
        <taxon>Alcaligenaceae</taxon>
        <taxon>Paralcaligenes</taxon>
    </lineage>
</organism>
<dbReference type="AlphaFoldDB" id="A0A4V6NZN8"/>
<evidence type="ECO:0008006" key="4">
    <source>
        <dbReference type="Google" id="ProtNLM"/>
    </source>
</evidence>
<sequence length="196" mass="21358">MANGRSKRDSGRDAGGFSAIPWAVLDSPAYTRLSHPAKALLMEFARQFVRDNNGRLLASRVYLATRGWKSADMITKAKRELIEAGFIFETVKGHRPNKASWYAVTWQALDRIQGYDPGASGAFERGAYRKGIPLKNASLIPPHGTERAPIVPPHGIESRPTVPCGGTIRPVLGASSVPPHGHHLDKPSIHAIQTTH</sequence>
<dbReference type="EMBL" id="SMAJ01000003">
    <property type="protein sequence ID" value="TCT09478.1"/>
    <property type="molecule type" value="Genomic_DNA"/>
</dbReference>
<protein>
    <recommendedName>
        <fullName evidence="4">Helix-turn-helix protein</fullName>
    </recommendedName>
</protein>
<proteinExistence type="predicted"/>
<evidence type="ECO:0000313" key="2">
    <source>
        <dbReference type="EMBL" id="TCT09478.1"/>
    </source>
</evidence>